<dbReference type="Pfam" id="PF25173">
    <property type="entry name" value="Beta-prop_WDR3_1st"/>
    <property type="match status" value="1"/>
</dbReference>
<dbReference type="Pfam" id="PF24883">
    <property type="entry name" value="NPHP3_N"/>
    <property type="match status" value="1"/>
</dbReference>
<feature type="repeat" description="WD" evidence="3">
    <location>
        <begin position="1045"/>
        <end position="1086"/>
    </location>
</feature>
<dbReference type="CDD" id="cd00200">
    <property type="entry name" value="WD40"/>
    <property type="match status" value="2"/>
</dbReference>
<dbReference type="EMBL" id="JABSNW010000002">
    <property type="protein sequence ID" value="KAL2889580.1"/>
    <property type="molecule type" value="Genomic_DNA"/>
</dbReference>
<dbReference type="Pfam" id="PF00400">
    <property type="entry name" value="WD40"/>
    <property type="match status" value="8"/>
</dbReference>
<feature type="repeat" description="WD" evidence="3">
    <location>
        <begin position="919"/>
        <end position="960"/>
    </location>
</feature>
<proteinExistence type="predicted"/>
<gene>
    <name evidence="6" type="ORF">HOO65_020122</name>
</gene>
<dbReference type="RefSeq" id="XP_070860760.1">
    <property type="nucleotide sequence ID" value="XM_071006277.1"/>
</dbReference>
<dbReference type="InterPro" id="IPR019775">
    <property type="entry name" value="WD40_repeat_CS"/>
</dbReference>
<feature type="repeat" description="WD" evidence="3">
    <location>
        <begin position="1087"/>
        <end position="1128"/>
    </location>
</feature>
<dbReference type="PROSITE" id="PS50082">
    <property type="entry name" value="WD_REPEATS_2"/>
    <property type="match status" value="12"/>
</dbReference>
<evidence type="ECO:0000256" key="3">
    <source>
        <dbReference type="PROSITE-ProRule" id="PRU00221"/>
    </source>
</evidence>
<dbReference type="PROSITE" id="PS50294">
    <property type="entry name" value="WD_REPEATS_REGION"/>
    <property type="match status" value="12"/>
</dbReference>
<dbReference type="PRINTS" id="PR00320">
    <property type="entry name" value="GPROTEINBRPT"/>
</dbReference>
<feature type="repeat" description="WD" evidence="3">
    <location>
        <begin position="877"/>
        <end position="918"/>
    </location>
</feature>
<dbReference type="Gene3D" id="3.40.50.300">
    <property type="entry name" value="P-loop containing nucleotide triphosphate hydrolases"/>
    <property type="match status" value="1"/>
</dbReference>
<name>A0ABR4MMW7_9PEZI</name>
<keyword evidence="7" id="KW-1185">Reference proteome</keyword>
<dbReference type="InterPro" id="IPR031359">
    <property type="entry name" value="NACHT_N"/>
</dbReference>
<dbReference type="Proteomes" id="UP001610728">
    <property type="component" value="Unassembled WGS sequence"/>
</dbReference>
<feature type="region of interest" description="Disordered" evidence="4">
    <location>
        <begin position="1"/>
        <end position="56"/>
    </location>
</feature>
<dbReference type="InterPro" id="IPR056884">
    <property type="entry name" value="NPHP3-like_N"/>
</dbReference>
<keyword evidence="1 3" id="KW-0853">WD repeat</keyword>
<dbReference type="InterPro" id="IPR020472">
    <property type="entry name" value="WD40_PAC1"/>
</dbReference>
<feature type="repeat" description="WD" evidence="3">
    <location>
        <begin position="1171"/>
        <end position="1212"/>
    </location>
</feature>
<feature type="compositionally biased region" description="Polar residues" evidence="4">
    <location>
        <begin position="34"/>
        <end position="44"/>
    </location>
</feature>
<evidence type="ECO:0000256" key="2">
    <source>
        <dbReference type="ARBA" id="ARBA00022737"/>
    </source>
</evidence>
<evidence type="ECO:0000259" key="5">
    <source>
        <dbReference type="PROSITE" id="PS50837"/>
    </source>
</evidence>
<feature type="repeat" description="WD" evidence="3">
    <location>
        <begin position="835"/>
        <end position="876"/>
    </location>
</feature>
<feature type="domain" description="NACHT" evidence="5">
    <location>
        <begin position="384"/>
        <end position="523"/>
    </location>
</feature>
<dbReference type="Pfam" id="PF17100">
    <property type="entry name" value="NACHT_N"/>
    <property type="match status" value="1"/>
</dbReference>
<dbReference type="PANTHER" id="PTHR19848:SF8">
    <property type="entry name" value="F-BOX AND WD REPEAT DOMAIN CONTAINING 7"/>
    <property type="match status" value="1"/>
</dbReference>
<dbReference type="GeneID" id="98115755"/>
<dbReference type="InterPro" id="IPR036322">
    <property type="entry name" value="WD40_repeat_dom_sf"/>
</dbReference>
<feature type="repeat" description="WD" evidence="3">
    <location>
        <begin position="793"/>
        <end position="834"/>
    </location>
</feature>
<dbReference type="SUPFAM" id="SSF50978">
    <property type="entry name" value="WD40 repeat-like"/>
    <property type="match status" value="2"/>
</dbReference>
<dbReference type="Gene3D" id="2.130.10.10">
    <property type="entry name" value="YVTN repeat-like/Quinoprotein amine dehydrogenase"/>
    <property type="match status" value="6"/>
</dbReference>
<dbReference type="SMART" id="SM00320">
    <property type="entry name" value="WD40"/>
    <property type="match status" value="12"/>
</dbReference>
<evidence type="ECO:0000256" key="1">
    <source>
        <dbReference type="ARBA" id="ARBA00022574"/>
    </source>
</evidence>
<dbReference type="PROSITE" id="PS50837">
    <property type="entry name" value="NACHT"/>
    <property type="match status" value="1"/>
</dbReference>
<sequence length="1363" mass="152371">MAKPQIRSLLKRLTRHHSSPEPPMIPSHVPAQSEPGQSQPTPLSAPSRLASKPESASSLDLRERIWKQAYDESRQEEPDLVEALENIVLAQLCNNEKPTGFSSLIQGRERIDRKVTLCEVQEFVWDRIERMEKETSIKQDISGALQAMQAIRGIINGAIRAATEAAAVWATVCLSVEVLSNPITEALENRRGLQYVVGKMEWYWNLADLLLDKNQCETTTAKMQGELEREMVHLFQKLLLYQMRSIRLYHHSRPTTITRDTFRIGDWTGQLNNIKKAEETVERHIDQCNTQESKIWLQSLKDTTGVLQQSLQNIEKTAQKQIEQRAKTHKDDHDKQCLSDLHITDPQIDKKNIEEQKGGLLKDCYEWIFNHRNFRRFQSETESRILWIRGHVGKGKTMVLCGLINELESYSPAPVAYFFCQAIHGWRLSAATSVLRGLIYHLARQNPQLTKYVREKHDDHKNVFNSADAWKNLCEIMTQMLNDPILENVILIVDALDECSQELESLLGFITRPSSAKWILSSRNWSYIERRLDATEQTVKIHLELNPDPLSKAVRFYINVRVERLAKDNGYDEAMKNAVLEYLIANAQDTFLWVALACQELSNLDPMKQHTLSALETLPPGIDPLYKRMLKRICQSEDGPICREVLATALTVYQPITLQQLAALVKELEDYGEREHENASQELRDIIKDARRFLLFHGRAIEVAPLQAYVSAMIFSPAASLTRKHFSHEQPDWVELKPKVGEDSNPCLQTLGGHCDNVTSVVFSHDGQQLASGSGDKTVKIWDPESGACMQTFEGHDGWVRSVAFSHDGQRLASSSDDKTVKIWDVASGACLRTLEGHEDRVKSAVFSKDGRRIVSGSDDETVKIWDAISGEFLQTLEDHHSWVISVVFSHDGRRLASGSADETIKIWDPTSGACLRTLRGHCRDVVSVVFSNDGQRLASGSDDKTVKIWDPDSGECLLTLEGHDRWVTSVAFSNDGQRLASVSWDKTTKIWDANSGACLQILEGHDGCVTSVVFSPDSQRLASGSADETVKIWNATSGTSLQTLEGHHNYVSSVVLSNDGQRLASGSTGKTLKIWDPTSGTCLKTLEGHHLSVSSVVFSNDGLQLASGSRDNTLKIWDVTSGSCLQTLKGHDGWITSVVFSHNNQRLASGSADETIKIWNAASGACLKTFGGHRHSVASMAFSKDGQRLALGSWDGTIRIWDGTSGACLQTLEGHDYWVTSVMFSNDGWQLASRSADRTAKIWDVISGTCLRTLPTSDTTYYAPSDSGFLDAGISVAVSVPSIHQSSLIHSNPYSYGFSDDNSWITKDGRKLVWLPLDYRPLQSSAVAGTRLALVCPPNRIIVIGFRSTGWHEKSVIQLNHR</sequence>
<evidence type="ECO:0000256" key="4">
    <source>
        <dbReference type="SAM" id="MobiDB-lite"/>
    </source>
</evidence>
<keyword evidence="2" id="KW-0677">Repeat</keyword>
<feature type="repeat" description="WD" evidence="3">
    <location>
        <begin position="751"/>
        <end position="792"/>
    </location>
</feature>
<organism evidence="6 7">
    <name type="scientific">Ceratocystis lukuohia</name>
    <dbReference type="NCBI Taxonomy" id="2019550"/>
    <lineage>
        <taxon>Eukaryota</taxon>
        <taxon>Fungi</taxon>
        <taxon>Dikarya</taxon>
        <taxon>Ascomycota</taxon>
        <taxon>Pezizomycotina</taxon>
        <taxon>Sordariomycetes</taxon>
        <taxon>Hypocreomycetidae</taxon>
        <taxon>Microascales</taxon>
        <taxon>Ceratocystidaceae</taxon>
        <taxon>Ceratocystis</taxon>
    </lineage>
</organism>
<comment type="caution">
    <text evidence="6">The sequence shown here is derived from an EMBL/GenBank/DDBJ whole genome shotgun (WGS) entry which is preliminary data.</text>
</comment>
<dbReference type="InterPro" id="IPR015943">
    <property type="entry name" value="WD40/YVTN_repeat-like_dom_sf"/>
</dbReference>
<dbReference type="SUPFAM" id="SSF52540">
    <property type="entry name" value="P-loop containing nucleoside triphosphate hydrolases"/>
    <property type="match status" value="2"/>
</dbReference>
<dbReference type="PANTHER" id="PTHR19848">
    <property type="entry name" value="WD40 REPEAT PROTEIN"/>
    <property type="match status" value="1"/>
</dbReference>
<dbReference type="InterPro" id="IPR001680">
    <property type="entry name" value="WD40_rpt"/>
</dbReference>
<evidence type="ECO:0000313" key="7">
    <source>
        <dbReference type="Proteomes" id="UP001610728"/>
    </source>
</evidence>
<reference evidence="6 7" key="1">
    <citation type="submission" date="2020-05" db="EMBL/GenBank/DDBJ databases">
        <title>Ceratocystis lukuohia genome.</title>
        <authorList>
            <person name="Harrington T.C."/>
            <person name="Kim K."/>
            <person name="Mayers C.G."/>
        </authorList>
    </citation>
    <scope>NUCLEOTIDE SEQUENCE [LARGE SCALE GENOMIC DNA]</scope>
    <source>
        <strain evidence="6 7">C4212</strain>
    </source>
</reference>
<feature type="repeat" description="WD" evidence="3">
    <location>
        <begin position="1129"/>
        <end position="1170"/>
    </location>
</feature>
<accession>A0ABR4MMW7</accession>
<feature type="repeat" description="WD" evidence="3">
    <location>
        <begin position="961"/>
        <end position="1002"/>
    </location>
</feature>
<feature type="repeat" description="WD" evidence="3">
    <location>
        <begin position="1003"/>
        <end position="1044"/>
    </location>
</feature>
<feature type="repeat" description="WD" evidence="3">
    <location>
        <begin position="1213"/>
        <end position="1254"/>
    </location>
</feature>
<dbReference type="InterPro" id="IPR007111">
    <property type="entry name" value="NACHT_NTPase"/>
</dbReference>
<evidence type="ECO:0000313" key="6">
    <source>
        <dbReference type="EMBL" id="KAL2889580.1"/>
    </source>
</evidence>
<protein>
    <submittedName>
        <fullName evidence="6">Vegetative incompatibility protein HET-E-1</fullName>
    </submittedName>
</protein>
<dbReference type="PROSITE" id="PS00678">
    <property type="entry name" value="WD_REPEATS_1"/>
    <property type="match status" value="5"/>
</dbReference>
<dbReference type="InterPro" id="IPR027417">
    <property type="entry name" value="P-loop_NTPase"/>
</dbReference>